<keyword evidence="3" id="KW-0804">Transcription</keyword>
<dbReference type="Pfam" id="PF12802">
    <property type="entry name" value="MarR_2"/>
    <property type="match status" value="1"/>
</dbReference>
<dbReference type="Gene3D" id="1.10.10.10">
    <property type="entry name" value="Winged helix-like DNA-binding domain superfamily/Winged helix DNA-binding domain"/>
    <property type="match status" value="1"/>
</dbReference>
<dbReference type="InterPro" id="IPR000835">
    <property type="entry name" value="HTH_MarR-typ"/>
</dbReference>
<dbReference type="SMART" id="SM00347">
    <property type="entry name" value="HTH_MARR"/>
    <property type="match status" value="1"/>
</dbReference>
<dbReference type="SUPFAM" id="SSF46785">
    <property type="entry name" value="Winged helix' DNA-binding domain"/>
    <property type="match status" value="1"/>
</dbReference>
<dbReference type="InterPro" id="IPR036388">
    <property type="entry name" value="WH-like_DNA-bd_sf"/>
</dbReference>
<keyword evidence="1" id="KW-0805">Transcription regulation</keyword>
<organism evidence="5 6">
    <name type="scientific">Algivirga pacifica</name>
    <dbReference type="NCBI Taxonomy" id="1162670"/>
    <lineage>
        <taxon>Bacteria</taxon>
        <taxon>Pseudomonadati</taxon>
        <taxon>Bacteroidota</taxon>
        <taxon>Cytophagia</taxon>
        <taxon>Cytophagales</taxon>
        <taxon>Flammeovirgaceae</taxon>
        <taxon>Algivirga</taxon>
    </lineage>
</organism>
<dbReference type="RefSeq" id="WP_345369870.1">
    <property type="nucleotide sequence ID" value="NZ_BAABJX010000020.1"/>
</dbReference>
<accession>A0ABP9D822</accession>
<evidence type="ECO:0000256" key="3">
    <source>
        <dbReference type="ARBA" id="ARBA00023163"/>
    </source>
</evidence>
<evidence type="ECO:0000256" key="1">
    <source>
        <dbReference type="ARBA" id="ARBA00023015"/>
    </source>
</evidence>
<proteinExistence type="predicted"/>
<sequence length="160" mass="18746">MNFYQDLGALIFGSRLRRLSERFLAEVNKIYQEEGVPFDASWFPVFYLLDQKNHISLIEISDKLEVSHSAISQLISNLEKKGLVQMEKDPDDGRRRLITLTDEGKVMKNQVRKIWVHLQETMDELLTEGEHSKHLLNGLSEIEKSMEERPLYERVLGRME</sequence>
<keyword evidence="6" id="KW-1185">Reference proteome</keyword>
<dbReference type="InterPro" id="IPR023187">
    <property type="entry name" value="Tscrpt_reg_MarR-type_CS"/>
</dbReference>
<dbReference type="PROSITE" id="PS01117">
    <property type="entry name" value="HTH_MARR_1"/>
    <property type="match status" value="1"/>
</dbReference>
<evidence type="ECO:0000313" key="5">
    <source>
        <dbReference type="EMBL" id="GAA4827788.1"/>
    </source>
</evidence>
<dbReference type="InterPro" id="IPR039422">
    <property type="entry name" value="MarR/SlyA-like"/>
</dbReference>
<dbReference type="PROSITE" id="PS50995">
    <property type="entry name" value="HTH_MARR_2"/>
    <property type="match status" value="1"/>
</dbReference>
<dbReference type="CDD" id="cd00090">
    <property type="entry name" value="HTH_ARSR"/>
    <property type="match status" value="1"/>
</dbReference>
<dbReference type="PANTHER" id="PTHR33164">
    <property type="entry name" value="TRANSCRIPTIONAL REGULATOR, MARR FAMILY"/>
    <property type="match status" value="1"/>
</dbReference>
<gene>
    <name evidence="5" type="ORF">GCM10023331_10830</name>
</gene>
<dbReference type="InterPro" id="IPR011991">
    <property type="entry name" value="ArsR-like_HTH"/>
</dbReference>
<reference evidence="6" key="1">
    <citation type="journal article" date="2019" name="Int. J. Syst. Evol. Microbiol.">
        <title>The Global Catalogue of Microorganisms (GCM) 10K type strain sequencing project: providing services to taxonomists for standard genome sequencing and annotation.</title>
        <authorList>
            <consortium name="The Broad Institute Genomics Platform"/>
            <consortium name="The Broad Institute Genome Sequencing Center for Infectious Disease"/>
            <person name="Wu L."/>
            <person name="Ma J."/>
        </authorList>
    </citation>
    <scope>NUCLEOTIDE SEQUENCE [LARGE SCALE GENOMIC DNA]</scope>
    <source>
        <strain evidence="6">JCM 18326</strain>
    </source>
</reference>
<evidence type="ECO:0000256" key="2">
    <source>
        <dbReference type="ARBA" id="ARBA00023125"/>
    </source>
</evidence>
<keyword evidence="2" id="KW-0238">DNA-binding</keyword>
<dbReference type="Proteomes" id="UP001500298">
    <property type="component" value="Unassembled WGS sequence"/>
</dbReference>
<dbReference type="PRINTS" id="PR00598">
    <property type="entry name" value="HTHMARR"/>
</dbReference>
<dbReference type="PANTHER" id="PTHR33164:SF57">
    <property type="entry name" value="MARR-FAMILY TRANSCRIPTIONAL REGULATOR"/>
    <property type="match status" value="1"/>
</dbReference>
<feature type="domain" description="HTH marR-type" evidence="4">
    <location>
        <begin position="9"/>
        <end position="160"/>
    </location>
</feature>
<dbReference type="EMBL" id="BAABJX010000020">
    <property type="protein sequence ID" value="GAA4827788.1"/>
    <property type="molecule type" value="Genomic_DNA"/>
</dbReference>
<name>A0ABP9D822_9BACT</name>
<dbReference type="InterPro" id="IPR036390">
    <property type="entry name" value="WH_DNA-bd_sf"/>
</dbReference>
<evidence type="ECO:0000259" key="4">
    <source>
        <dbReference type="PROSITE" id="PS50995"/>
    </source>
</evidence>
<protein>
    <recommendedName>
        <fullName evidence="4">HTH marR-type domain-containing protein</fullName>
    </recommendedName>
</protein>
<evidence type="ECO:0000313" key="6">
    <source>
        <dbReference type="Proteomes" id="UP001500298"/>
    </source>
</evidence>
<comment type="caution">
    <text evidence="5">The sequence shown here is derived from an EMBL/GenBank/DDBJ whole genome shotgun (WGS) entry which is preliminary data.</text>
</comment>